<dbReference type="NCBIfam" id="NF006270">
    <property type="entry name" value="PRK08419.1"/>
    <property type="match status" value="1"/>
</dbReference>
<comment type="subcellular location">
    <subcellularLocation>
        <location evidence="1">Cell inner membrane</location>
    </subcellularLocation>
</comment>
<dbReference type="GO" id="GO:0016746">
    <property type="term" value="F:acyltransferase activity"/>
    <property type="evidence" value="ECO:0007669"/>
    <property type="project" value="UniProtKB-KW"/>
</dbReference>
<organism evidence="7">
    <name type="scientific">uncultured Sulfurovum sp</name>
    <dbReference type="NCBI Taxonomy" id="269237"/>
    <lineage>
        <taxon>Bacteria</taxon>
        <taxon>Pseudomonadati</taxon>
        <taxon>Campylobacterota</taxon>
        <taxon>Epsilonproteobacteria</taxon>
        <taxon>Campylobacterales</taxon>
        <taxon>Sulfurovaceae</taxon>
        <taxon>Sulfurovum</taxon>
        <taxon>environmental samples</taxon>
    </lineage>
</organism>
<evidence type="ECO:0000256" key="2">
    <source>
        <dbReference type="ARBA" id="ARBA00022475"/>
    </source>
</evidence>
<evidence type="ECO:0000256" key="1">
    <source>
        <dbReference type="ARBA" id="ARBA00004533"/>
    </source>
</evidence>
<protein>
    <recommendedName>
        <fullName evidence="8">Lipid A biosynthesis lauroyl acyltransferase (EC)</fullName>
    </recommendedName>
</protein>
<keyword evidence="4" id="KW-0808">Transferase</keyword>
<evidence type="ECO:0000313" key="7">
    <source>
        <dbReference type="EMBL" id="CAA6821568.1"/>
    </source>
</evidence>
<dbReference type="InterPro" id="IPR004960">
    <property type="entry name" value="LipA_acyltrans"/>
</dbReference>
<dbReference type="AlphaFoldDB" id="A0A6S6TZV4"/>
<keyword evidence="3" id="KW-0997">Cell inner membrane</keyword>
<dbReference type="PANTHER" id="PTHR30606">
    <property type="entry name" value="LIPID A BIOSYNTHESIS LAUROYL ACYLTRANSFERASE"/>
    <property type="match status" value="1"/>
</dbReference>
<proteinExistence type="predicted"/>
<keyword evidence="5" id="KW-0472">Membrane</keyword>
<evidence type="ECO:0000256" key="4">
    <source>
        <dbReference type="ARBA" id="ARBA00022679"/>
    </source>
</evidence>
<dbReference type="Pfam" id="PF03279">
    <property type="entry name" value="Lip_A_acyltrans"/>
    <property type="match status" value="1"/>
</dbReference>
<reference evidence="7" key="1">
    <citation type="submission" date="2020-01" db="EMBL/GenBank/DDBJ databases">
        <authorList>
            <person name="Meier V. D."/>
            <person name="Meier V D."/>
        </authorList>
    </citation>
    <scope>NUCLEOTIDE SEQUENCE</scope>
    <source>
        <strain evidence="7">HLG_WM_MAG_03</strain>
    </source>
</reference>
<dbReference type="CDD" id="cd07984">
    <property type="entry name" value="LPLAT_LABLAT-like"/>
    <property type="match status" value="1"/>
</dbReference>
<accession>A0A6S6TZV4</accession>
<sequence length="271" mass="31943">MRSLAWFAYTVSKKHQKIIHANLDLAFEKKLSTNEKKRIGIEAFLNLIDTTFGIIYRDKMDKKEVIQNVKFENEEIIKTYQKENKQFILITGHYGNWELLSQSIAINFDLVLVGVGRELDSKLMDDVLTRNRERFNVEMIYKKGAMKGCIRAIGQKKIVGILTDQHLSPSQSIDLDFFNHKATHTPLASILSRKFGIDLIPAYISTDNYENYTVKIYPPIKTLKTENQEEDLKIMTESQAKVLEDIIRQKPEQWFWQHKRWKDFYKEIYEK</sequence>
<evidence type="ECO:0008006" key="8">
    <source>
        <dbReference type="Google" id="ProtNLM"/>
    </source>
</evidence>
<evidence type="ECO:0000256" key="6">
    <source>
        <dbReference type="ARBA" id="ARBA00023315"/>
    </source>
</evidence>
<dbReference type="GO" id="GO:0009247">
    <property type="term" value="P:glycolipid biosynthetic process"/>
    <property type="evidence" value="ECO:0007669"/>
    <property type="project" value="UniProtKB-ARBA"/>
</dbReference>
<keyword evidence="6" id="KW-0012">Acyltransferase</keyword>
<dbReference type="PANTHER" id="PTHR30606:SF9">
    <property type="entry name" value="LIPID A BIOSYNTHESIS LAUROYLTRANSFERASE"/>
    <property type="match status" value="1"/>
</dbReference>
<name>A0A6S6TZV4_9BACT</name>
<evidence type="ECO:0000256" key="5">
    <source>
        <dbReference type="ARBA" id="ARBA00023136"/>
    </source>
</evidence>
<dbReference type="EMBL" id="CACVAR010000326">
    <property type="protein sequence ID" value="CAA6821568.1"/>
    <property type="molecule type" value="Genomic_DNA"/>
</dbReference>
<dbReference type="GO" id="GO:0005886">
    <property type="term" value="C:plasma membrane"/>
    <property type="evidence" value="ECO:0007669"/>
    <property type="project" value="UniProtKB-SubCell"/>
</dbReference>
<keyword evidence="2" id="KW-1003">Cell membrane</keyword>
<gene>
    <name evidence="7" type="ORF">HELGO_WM22240</name>
</gene>
<evidence type="ECO:0000256" key="3">
    <source>
        <dbReference type="ARBA" id="ARBA00022519"/>
    </source>
</evidence>